<evidence type="ECO:0000313" key="3">
    <source>
        <dbReference type="Proteomes" id="UP001162131"/>
    </source>
</evidence>
<accession>A0AAU9IQ03</accession>
<dbReference type="Proteomes" id="UP001162131">
    <property type="component" value="Unassembled WGS sequence"/>
</dbReference>
<evidence type="ECO:0000256" key="1">
    <source>
        <dbReference type="SAM" id="Coils"/>
    </source>
</evidence>
<reference evidence="2" key="1">
    <citation type="submission" date="2021-09" db="EMBL/GenBank/DDBJ databases">
        <authorList>
            <consortium name="AG Swart"/>
            <person name="Singh M."/>
            <person name="Singh A."/>
            <person name="Seah K."/>
            <person name="Emmerich C."/>
        </authorList>
    </citation>
    <scope>NUCLEOTIDE SEQUENCE</scope>
    <source>
        <strain evidence="2">ATCC30299</strain>
    </source>
</reference>
<proteinExistence type="predicted"/>
<gene>
    <name evidence="2" type="ORF">BSTOLATCC_MIC16671</name>
</gene>
<sequence>MYLRRLRRFASLSYSENLYNKLHIEEGVFSKNLRFLKFCDNMTKLAKKHEEDEKVDLIRRHNLKMAALTSREPVRDILNHYMNHRKDYSADLITEAIEWLGKVGVETRWIFPKDDMSVQEVYGSFQFKTLLNDLDLALNRLEYMSPLHLARCAKGLAQFGYKDSNIYKKLIETFKVSDDQNVPARTVYKDHIYSGFMKNQEFQEHIATLLEWKAPEKLPTGGRLENNLAGLVDEVETLKLMHKDMASAVLNVSAHYFSLVDLQRNHPDLKEDPELALELFELQESLVKARLLDPNDLDDDSNFINMDKMMKRAAGTFSRLMKVYYPHLASPIVDSLFEASTKYHQFVAPNIETPVIPNPNELTASVIGKLFQGLAEAMYSERADPTNEYPFAVWGELVEVDRDPKGQHDLLIDKTCTNVWWMSKQAAKDLVPRMKEVANKTNCDGACEAFYGLGLINALDPELIDTLAKRVQVDSDKVSAITLANGIYGLGLVGRGADAANYLISVLMKHKDFEILSFGELLGVTWAQCVLNCTNNAAFNEILKNFNRFEPQHLEPRLSHMLREVKNTLEIEFGWRLEETFREPIVTAFRGSDHVSFFEGEHYHPYKKTVKEAVRKYLSQGLTDKESDTIHNLLVAANPNPLYKMDDIFAVNGKKVAISFVGDDRLDGNEMCGQDKLRKRHLEKVGFTQLLIPLYLFVNTDPIAQKMSFNENADLAGLVLKTCGLKENFLAPVAELLEKLIEISGKVETSEDIKPDLVKFIEEFLGAFKLQRMSRFKTEINEYKEALEEIKIQLFKTNERYWLLTDASRDIVDQLVKETTKSPNFNLLIKDINEKIPQREEKKNYPWVGIRQGVELPTKKVMNDISDELLNQGFLWISNYYHYDDWEEILRKNFVLNLENYMKEDPYSLLTFFGGRRQAYGILPNPGKGNNLFSRQFSDEASLIASLQNLKYGIKRNLNDQQIVEKILDLKFIPSIIKEHLSEKHPKEEYLPTLLPRDPKCYIKFIEEQQNVKRKTDHFVNYFKNYHLKNEFNEEAFPQLQKSLELINENQEMSWMEKHTMKNNLICRYMNTRFALEKKTFDKDIFYHEAYKHRIGRKTDQDSLTIEGFRIRDDPDYLKFTSDEDYLEFKTCQAETNLIKMRLIYKLHNNQELSEIERQYLKKWGEALKKAKISDAGSVLVPQHSTSYCLNDMDEEDALFCMSFRNVVLKESFGHYSLNELIFELSHFFDDEIIRRIEYNIIENYRLGQWGITTDASGISRLRPLWRNKSIWLTNLELEEILWSKAGELNEEEIGHFLSIYGHMREKAFNSRQIWKIEKQSILDWLAVYNGVEGRLKYLKEWYIRKTIEREANQNIPRGKFYKPDAQLSEDYHRAKVESAKKLIKEKIGDKWENLTDGHFQMIIKTCKDKIITSDVVEDDIAMINAILFHEGLSDMDREEIETLKRLYKFDEKEENEPAEHLFVKPVPVRNVTHTNDLERSVNPNEYWKDRIEQASGNFIANLINKIKED</sequence>
<protein>
    <submittedName>
        <fullName evidence="2">Uncharacterized protein</fullName>
    </submittedName>
</protein>
<evidence type="ECO:0000313" key="2">
    <source>
        <dbReference type="EMBL" id="CAG9316562.1"/>
    </source>
</evidence>
<comment type="caution">
    <text evidence="2">The sequence shown here is derived from an EMBL/GenBank/DDBJ whole genome shotgun (WGS) entry which is preliminary data.</text>
</comment>
<feature type="coiled-coil region" evidence="1">
    <location>
        <begin position="773"/>
        <end position="800"/>
    </location>
</feature>
<keyword evidence="1" id="KW-0175">Coiled coil</keyword>
<dbReference type="EMBL" id="CAJZBQ010000016">
    <property type="protein sequence ID" value="CAG9316562.1"/>
    <property type="molecule type" value="Genomic_DNA"/>
</dbReference>
<name>A0AAU9IQ03_9CILI</name>
<organism evidence="2 3">
    <name type="scientific">Blepharisma stoltei</name>
    <dbReference type="NCBI Taxonomy" id="1481888"/>
    <lineage>
        <taxon>Eukaryota</taxon>
        <taxon>Sar</taxon>
        <taxon>Alveolata</taxon>
        <taxon>Ciliophora</taxon>
        <taxon>Postciliodesmatophora</taxon>
        <taxon>Heterotrichea</taxon>
        <taxon>Heterotrichida</taxon>
        <taxon>Blepharismidae</taxon>
        <taxon>Blepharisma</taxon>
    </lineage>
</organism>
<keyword evidence="3" id="KW-1185">Reference proteome</keyword>